<evidence type="ECO:0000313" key="7">
    <source>
        <dbReference type="Ensembl" id="ENSSMRP00000005364.1"/>
    </source>
</evidence>
<dbReference type="SUPFAM" id="SSF52540">
    <property type="entry name" value="P-loop containing nucleoside triphosphate hydrolases"/>
    <property type="match status" value="1"/>
</dbReference>
<dbReference type="InterPro" id="IPR000863">
    <property type="entry name" value="Sulfotransferase_dom"/>
</dbReference>
<keyword evidence="3" id="KW-0963">Cytoplasm</keyword>
<dbReference type="InterPro" id="IPR027417">
    <property type="entry name" value="P-loop_NTPase"/>
</dbReference>
<dbReference type="Gene3D" id="3.40.50.300">
    <property type="entry name" value="P-loop containing nucleotide triphosphate hydrolases"/>
    <property type="match status" value="1"/>
</dbReference>
<proteinExistence type="inferred from homology"/>
<evidence type="ECO:0000313" key="8">
    <source>
        <dbReference type="Proteomes" id="UP000694421"/>
    </source>
</evidence>
<reference evidence="7" key="2">
    <citation type="submission" date="2025-09" db="UniProtKB">
        <authorList>
            <consortium name="Ensembl"/>
        </authorList>
    </citation>
    <scope>IDENTIFICATION</scope>
</reference>
<dbReference type="PANTHER" id="PTHR11783">
    <property type="entry name" value="SULFOTRANSFERASE SULT"/>
    <property type="match status" value="1"/>
</dbReference>
<evidence type="ECO:0000256" key="1">
    <source>
        <dbReference type="ARBA" id="ARBA00004496"/>
    </source>
</evidence>
<keyword evidence="4 5" id="KW-0808">Transferase</keyword>
<organism evidence="7 8">
    <name type="scientific">Salvator merianae</name>
    <name type="common">Argentine black and white tegu</name>
    <name type="synonym">Tupinambis merianae</name>
    <dbReference type="NCBI Taxonomy" id="96440"/>
    <lineage>
        <taxon>Eukaryota</taxon>
        <taxon>Metazoa</taxon>
        <taxon>Chordata</taxon>
        <taxon>Craniata</taxon>
        <taxon>Vertebrata</taxon>
        <taxon>Euteleostomi</taxon>
        <taxon>Lepidosauria</taxon>
        <taxon>Squamata</taxon>
        <taxon>Bifurcata</taxon>
        <taxon>Unidentata</taxon>
        <taxon>Episquamata</taxon>
        <taxon>Laterata</taxon>
        <taxon>Teiioidea</taxon>
        <taxon>Teiidae</taxon>
        <taxon>Salvator</taxon>
    </lineage>
</organism>
<evidence type="ECO:0000259" key="6">
    <source>
        <dbReference type="Pfam" id="PF00685"/>
    </source>
</evidence>
<dbReference type="FunFam" id="3.40.50.300:FF:000433">
    <property type="entry name" value="Estrogen sulfotransferase"/>
    <property type="match status" value="1"/>
</dbReference>
<dbReference type="Proteomes" id="UP000694421">
    <property type="component" value="Unplaced"/>
</dbReference>
<keyword evidence="8" id="KW-1185">Reference proteome</keyword>
<dbReference type="Pfam" id="PF00685">
    <property type="entry name" value="Sulfotransfer_1"/>
    <property type="match status" value="1"/>
</dbReference>
<sequence length="340" mass="39412">MKLPCSSQSTCSPPILGSHPTGLLVISAFKPAAPVITLTCTSALRMKPNEISQRLPLINYKGVPMINSFAKVMTEVENFEAHPGDLLISTYPKSGTTWISEVIDMIYKEGDTEKCRQEPIYMRVPFLEFAVPEVPKGIELLRKAPRPCLIKTHLPVQLLPKSFWEKDCKMIYVARNAKDVLVSYYHFYQMAKVHPDPGTWDEFLEKFMAGDVAFGSWYDHVKDWWDKRKEQRMLYLFYEDLKEDPQREIRKVMEFLERPPDAQLVEKIAKHTSFKEMSQNQMANYTSIPSSLMDHAVSPFMRKGITGDWKNYFTVAQNERFDADYKQQMEGSTLHFRTEI</sequence>
<dbReference type="GO" id="GO:0008146">
    <property type="term" value="F:sulfotransferase activity"/>
    <property type="evidence" value="ECO:0007669"/>
    <property type="project" value="InterPro"/>
</dbReference>
<accession>A0A8D0BCE3</accession>
<evidence type="ECO:0000256" key="3">
    <source>
        <dbReference type="ARBA" id="ARBA00022490"/>
    </source>
</evidence>
<dbReference type="Ensembl" id="ENSSMRT00000006309.1">
    <property type="protein sequence ID" value="ENSSMRP00000005364.1"/>
    <property type="gene ID" value="ENSSMRG00000004372.1"/>
</dbReference>
<reference evidence="7" key="1">
    <citation type="submission" date="2025-08" db="UniProtKB">
        <authorList>
            <consortium name="Ensembl"/>
        </authorList>
    </citation>
    <scope>IDENTIFICATION</scope>
</reference>
<evidence type="ECO:0000256" key="5">
    <source>
        <dbReference type="RuleBase" id="RU361155"/>
    </source>
</evidence>
<comment type="similarity">
    <text evidence="2 5">Belongs to the sulfotransferase 1 family.</text>
</comment>
<dbReference type="OMA" id="VPLMCHI"/>
<evidence type="ECO:0000256" key="4">
    <source>
        <dbReference type="ARBA" id="ARBA00022679"/>
    </source>
</evidence>
<feature type="domain" description="Sulfotransferase" evidence="6">
    <location>
        <begin position="84"/>
        <end position="332"/>
    </location>
</feature>
<protein>
    <recommendedName>
        <fullName evidence="5">Sulfotransferase</fullName>
        <ecNumber evidence="5">2.8.2.-</ecNumber>
    </recommendedName>
</protein>
<name>A0A8D0BCE3_SALMN</name>
<evidence type="ECO:0000256" key="2">
    <source>
        <dbReference type="ARBA" id="ARBA00005771"/>
    </source>
</evidence>
<comment type="subcellular location">
    <subcellularLocation>
        <location evidence="1">Cytoplasm</location>
    </subcellularLocation>
</comment>
<dbReference type="EC" id="2.8.2.-" evidence="5"/>
<dbReference type="GeneTree" id="ENSGT00940000162879"/>
<dbReference type="GO" id="GO:0005737">
    <property type="term" value="C:cytoplasm"/>
    <property type="evidence" value="ECO:0007669"/>
    <property type="project" value="UniProtKB-SubCell"/>
</dbReference>
<dbReference type="AlphaFoldDB" id="A0A8D0BCE3"/>